<keyword evidence="1" id="KW-0472">Membrane</keyword>
<reference evidence="2 3" key="2">
    <citation type="submission" date="2020-03" db="EMBL/GenBank/DDBJ databases">
        <title>Devosia chinhatensis sp. nov., isolated from a hexachlorocyclohexane (HCH) dump site in India.</title>
        <authorList>
            <person name="Kumar M."/>
            <person name="Lal R."/>
        </authorList>
    </citation>
    <scope>NUCLEOTIDE SEQUENCE [LARGE SCALE GENOMIC DNA]</scope>
    <source>
        <strain evidence="2 3">H239</strain>
    </source>
</reference>
<sequence>MIGKLNYCWTNTESLLIYLIVYLMQCSKEAAIIVFLTLNTTRARLDLVERLAKMSATAASDRTAVLDLTARLKLEGKIRNKYNHSIFDFDENGELESTQLMRIAEFGDEIKYGKLEEVDNLEIEKLAKTIDSIIVINQELWRFIRVAGIKKI</sequence>
<comment type="caution">
    <text evidence="2">The sequence shown here is derived from an EMBL/GenBank/DDBJ whole genome shotgun (WGS) entry which is preliminary data.</text>
</comment>
<feature type="transmembrane region" description="Helical" evidence="1">
    <location>
        <begin position="15"/>
        <end position="38"/>
    </location>
</feature>
<dbReference type="EMBL" id="JAALFG010000002">
    <property type="protein sequence ID" value="NGP18395.1"/>
    <property type="molecule type" value="Genomic_DNA"/>
</dbReference>
<keyword evidence="3" id="KW-1185">Reference proteome</keyword>
<name>A0A6M1ST64_9HYPH</name>
<accession>A0A6M1ST64</accession>
<evidence type="ECO:0000313" key="2">
    <source>
        <dbReference type="EMBL" id="NGP18395.1"/>
    </source>
</evidence>
<keyword evidence="1" id="KW-0812">Transmembrane</keyword>
<evidence type="ECO:0000313" key="3">
    <source>
        <dbReference type="Proteomes" id="UP000474802"/>
    </source>
</evidence>
<keyword evidence="1" id="KW-1133">Transmembrane helix</keyword>
<evidence type="ECO:0000256" key="1">
    <source>
        <dbReference type="SAM" id="Phobius"/>
    </source>
</evidence>
<dbReference type="Proteomes" id="UP000474802">
    <property type="component" value="Unassembled WGS sequence"/>
</dbReference>
<gene>
    <name evidence="2" type="ORF">G5575_12675</name>
</gene>
<dbReference type="AlphaFoldDB" id="A0A6M1ST64"/>
<organism evidence="2 3">
    <name type="scientific">Devosia aurantiaca</name>
    <dbReference type="NCBI Taxonomy" id="2714858"/>
    <lineage>
        <taxon>Bacteria</taxon>
        <taxon>Pseudomonadati</taxon>
        <taxon>Pseudomonadota</taxon>
        <taxon>Alphaproteobacteria</taxon>
        <taxon>Hyphomicrobiales</taxon>
        <taxon>Devosiaceae</taxon>
        <taxon>Devosia</taxon>
    </lineage>
</organism>
<protein>
    <submittedName>
        <fullName evidence="2">Uncharacterized protein</fullName>
    </submittedName>
</protein>
<proteinExistence type="predicted"/>
<reference evidence="2 3" key="1">
    <citation type="submission" date="2020-02" db="EMBL/GenBank/DDBJ databases">
        <authorList>
            <person name="Khan S.A."/>
            <person name="Jeon C.O."/>
            <person name="Chun B.H."/>
        </authorList>
    </citation>
    <scope>NUCLEOTIDE SEQUENCE [LARGE SCALE GENOMIC DNA]</scope>
    <source>
        <strain evidence="2 3">H239</strain>
    </source>
</reference>